<dbReference type="PANTHER" id="PTHR34060:SF1">
    <property type="entry name" value="POLYKETIDE CYCLASE _ DEHYDRASE AND LIPID TRANSPORT PROTEIN"/>
    <property type="match status" value="1"/>
</dbReference>
<comment type="caution">
    <text evidence="3">The sequence shown here is derived from an EMBL/GenBank/DDBJ whole genome shotgun (WGS) entry which is preliminary data.</text>
</comment>
<dbReference type="SUPFAM" id="SSF55961">
    <property type="entry name" value="Bet v1-like"/>
    <property type="match status" value="1"/>
</dbReference>
<organism evidence="3 4">
    <name type="scientific">Candidatus Scalindua rubra</name>
    <dbReference type="NCBI Taxonomy" id="1872076"/>
    <lineage>
        <taxon>Bacteria</taxon>
        <taxon>Pseudomonadati</taxon>
        <taxon>Planctomycetota</taxon>
        <taxon>Candidatus Brocadiia</taxon>
        <taxon>Candidatus Brocadiales</taxon>
        <taxon>Candidatus Scalinduaceae</taxon>
        <taxon>Candidatus Scalindua</taxon>
    </lineage>
</organism>
<dbReference type="Gene3D" id="3.30.530.20">
    <property type="match status" value="1"/>
</dbReference>
<comment type="similarity">
    <text evidence="1">Belongs to the ribosome association toxin RatA family.</text>
</comment>
<feature type="domain" description="Coenzyme Q-binding protein COQ10 START" evidence="2">
    <location>
        <begin position="30"/>
        <end position="132"/>
    </location>
</feature>
<evidence type="ECO:0000313" key="3">
    <source>
        <dbReference type="EMBL" id="ODS29794.1"/>
    </source>
</evidence>
<dbReference type="InterPro" id="IPR023393">
    <property type="entry name" value="START-like_dom_sf"/>
</dbReference>
<reference evidence="3 4" key="1">
    <citation type="submission" date="2016-07" db="EMBL/GenBank/DDBJ databases">
        <title>Draft genome of Scalindua rubra, obtained from a brine-seawater interface in the Red Sea, sheds light on salt adaptation in anammox bacteria.</title>
        <authorList>
            <person name="Speth D.R."/>
            <person name="Lagkouvardos I."/>
            <person name="Wang Y."/>
            <person name="Qian P.-Y."/>
            <person name="Dutilh B.E."/>
            <person name="Jetten M.S."/>
        </authorList>
    </citation>
    <scope>NUCLEOTIDE SEQUENCE [LARGE SCALE GENOMIC DNA]</scope>
    <source>
        <strain evidence="3">BSI-1</strain>
    </source>
</reference>
<accession>A0A1E3X494</accession>
<evidence type="ECO:0000256" key="1">
    <source>
        <dbReference type="ARBA" id="ARBA00008918"/>
    </source>
</evidence>
<proteinExistence type="inferred from homology"/>
<dbReference type="AlphaFoldDB" id="A0A1E3X494"/>
<protein>
    <submittedName>
        <fullName evidence="3">Polyketide cyclase / dehydrase and lipid transport</fullName>
    </submittedName>
</protein>
<dbReference type="Pfam" id="PF03364">
    <property type="entry name" value="Polyketide_cyc"/>
    <property type="match status" value="1"/>
</dbReference>
<evidence type="ECO:0000259" key="2">
    <source>
        <dbReference type="Pfam" id="PF03364"/>
    </source>
</evidence>
<gene>
    <name evidence="3" type="ORF">SCARUB_05104</name>
</gene>
<dbReference type="PANTHER" id="PTHR34060">
    <property type="entry name" value="POLYKETIDE CYCLASE / DEHYDRASE AND LIPID TRANSPORT PROTEIN"/>
    <property type="match status" value="1"/>
</dbReference>
<dbReference type="EMBL" id="MAYW01000369">
    <property type="protein sequence ID" value="ODS29794.1"/>
    <property type="molecule type" value="Genomic_DNA"/>
</dbReference>
<dbReference type="Proteomes" id="UP000094056">
    <property type="component" value="Unassembled WGS sequence"/>
</dbReference>
<dbReference type="InterPro" id="IPR005031">
    <property type="entry name" value="COQ10_START"/>
</dbReference>
<sequence length="164" mass="19193">MKDKTLIIISSGHHWPIKIRGKIFIKSNKEKVWQVLTDYDHLTEFVPNLVESIHSLDGDGNYIVQQKLAVNVPIFKRIIKQEILVKEEKYPEILTYKATRGDMEIFEGDWLLEENEGNKEETLLTYNCNIKPIFYAPLWIFKVIYKNEVIATLNAIRDRSLKAS</sequence>
<name>A0A1E3X494_9BACT</name>
<evidence type="ECO:0000313" key="4">
    <source>
        <dbReference type="Proteomes" id="UP000094056"/>
    </source>
</evidence>